<protein>
    <submittedName>
        <fullName evidence="2">Uncharacterized protein</fullName>
    </submittedName>
</protein>
<reference evidence="2 3" key="1">
    <citation type="journal article" date="2012" name="J. Virol.">
        <title>Complete Genome Sequences of 138 Mycobacteriophages.</title>
        <authorList>
            <consortium name="the Science Education Alliance Phage Hunters Advancing Genomics and Evolutionary Science Program"/>
            <consortium name="the KwaZulu-Natal Research Institute for Tuberculosis and HIV Mycobacterial Genetics Course Students"/>
            <consortium name="the Phage Hunters Integrating Research and Education Program"/>
            <person name="Hatfull G.F."/>
        </authorList>
    </citation>
    <scope>NUCLEOTIDE SEQUENCE [LARGE SCALE GENOMIC DNA]</scope>
</reference>
<proteinExistence type="predicted"/>
<evidence type="ECO:0000313" key="2">
    <source>
        <dbReference type="EMBL" id="AEJ92314.1"/>
    </source>
</evidence>
<dbReference type="GeneID" id="40066326"/>
<dbReference type="Proteomes" id="UP000008428">
    <property type="component" value="Segment"/>
</dbReference>
<sequence length="117" mass="12851">MWPAAKSLVVARRDDAWKRTPVPRSPPAGRMPSGPGLNRFFGSAPPAWPKRSAVHCGAQPTAVKFFLDQPGTAADLGFPYRLHDTQGELRARNRHGLMVRGEPRLAGGVRLLHFKTC</sequence>
<keyword evidence="3" id="KW-1185">Reference proteome</keyword>
<dbReference type="EMBL" id="JF957059">
    <property type="protein sequence ID" value="AEJ92314.1"/>
    <property type="molecule type" value="Genomic_DNA"/>
</dbReference>
<accession>G1DAF9</accession>
<evidence type="ECO:0000313" key="3">
    <source>
        <dbReference type="Proteomes" id="UP000008428"/>
    </source>
</evidence>
<organism evidence="2 3">
    <name type="scientific">Mycobacterium phage Optimus</name>
    <dbReference type="NCBI Taxonomy" id="2922218"/>
    <lineage>
        <taxon>Viruses</taxon>
        <taxon>Duplodnaviria</taxon>
        <taxon>Heunggongvirae</taxon>
        <taxon>Uroviricota</taxon>
        <taxon>Caudoviricetes</taxon>
        <taxon>Omegavirus</taxon>
        <taxon>Omegavirus optimus</taxon>
    </lineage>
</organism>
<gene>
    <name evidence="2" type="primary">20</name>
    <name evidence="2" type="ORF">OPTIMUS_20</name>
</gene>
<feature type="region of interest" description="Disordered" evidence="1">
    <location>
        <begin position="13"/>
        <end position="42"/>
    </location>
</feature>
<dbReference type="KEGG" id="vg:40066326"/>
<name>G1DAF9_9CAUD</name>
<evidence type="ECO:0000256" key="1">
    <source>
        <dbReference type="SAM" id="MobiDB-lite"/>
    </source>
</evidence>
<dbReference type="RefSeq" id="YP_009590876.1">
    <property type="nucleotide sequence ID" value="NC_041844.1"/>
</dbReference>